<name>A0ACC1S4D2_9APHY</name>
<evidence type="ECO:0000313" key="2">
    <source>
        <dbReference type="Proteomes" id="UP001148662"/>
    </source>
</evidence>
<accession>A0ACC1S4D2</accession>
<protein>
    <submittedName>
        <fullName evidence="1">Uncharacterized protein</fullName>
    </submittedName>
</protein>
<comment type="caution">
    <text evidence="1">The sequence shown here is derived from an EMBL/GenBank/DDBJ whole genome shotgun (WGS) entry which is preliminary data.</text>
</comment>
<keyword evidence="2" id="KW-1185">Reference proteome</keyword>
<dbReference type="EMBL" id="JANHOG010001769">
    <property type="protein sequence ID" value="KAJ3531879.1"/>
    <property type="molecule type" value="Genomic_DNA"/>
</dbReference>
<reference evidence="1" key="1">
    <citation type="submission" date="2022-07" db="EMBL/GenBank/DDBJ databases">
        <title>Genome Sequence of Phlebia brevispora.</title>
        <authorList>
            <person name="Buettner E."/>
        </authorList>
    </citation>
    <scope>NUCLEOTIDE SEQUENCE</scope>
    <source>
        <strain evidence="1">MPL23</strain>
    </source>
</reference>
<evidence type="ECO:0000313" key="1">
    <source>
        <dbReference type="EMBL" id="KAJ3531879.1"/>
    </source>
</evidence>
<proteinExistence type="predicted"/>
<dbReference type="Proteomes" id="UP001148662">
    <property type="component" value="Unassembled WGS sequence"/>
</dbReference>
<gene>
    <name evidence="1" type="ORF">NM688_g7509</name>
</gene>
<sequence length="472" mass="53484">MLPLVRIIRTGSWTSPSLSSSNSWGHTYSKKAPIVDYLDPKPVALPKDITFGVQRAMSEKDVTRPPSGQQASPETLVWLEISAGPPNLANNRSSEARSHGEPEGQFKAVEAKLDPSSHFVNVTLFEDRHDVTVPRSLTQHALSCMPIHDIAQDRNRRIKEFYWKLWFSNSKVLSGIDVRATYTSSELGIDSSAVERVCEIVGNWRSQSVCVGRAGCNGLCHCDGLAAVMKATFEPWFRKVSLWADEDIDAIFDRDLQRVCIVKGPIAIKHSKVKDESIKDLLGNIIEVLRARARQRPQASRAPRVQSRRSTFNLKCFSRPFPMFVELSTKKWIVMLDISFDINQAHRRNLLSTPPRRSMRLSFGLLRTSTRASISGACTEWAHYTSGAPMRSFNTDRGTAFEEWSSCSFRLFSRQHSLHKMSMICHRVRLMPRSTFRYPYVIPPSNTRFDGDEMNMHILQIEGTRAELSQIA</sequence>
<organism evidence="1 2">
    <name type="scientific">Phlebia brevispora</name>
    <dbReference type="NCBI Taxonomy" id="194682"/>
    <lineage>
        <taxon>Eukaryota</taxon>
        <taxon>Fungi</taxon>
        <taxon>Dikarya</taxon>
        <taxon>Basidiomycota</taxon>
        <taxon>Agaricomycotina</taxon>
        <taxon>Agaricomycetes</taxon>
        <taxon>Polyporales</taxon>
        <taxon>Meruliaceae</taxon>
        <taxon>Phlebia</taxon>
    </lineage>
</organism>